<organism evidence="3 4">
    <name type="scientific">Acidiphilium cryptum (strain JF-5)</name>
    <dbReference type="NCBI Taxonomy" id="349163"/>
    <lineage>
        <taxon>Bacteria</taxon>
        <taxon>Pseudomonadati</taxon>
        <taxon>Pseudomonadota</taxon>
        <taxon>Alphaproteobacteria</taxon>
        <taxon>Acetobacterales</taxon>
        <taxon>Acidocellaceae</taxon>
        <taxon>Acidiphilium</taxon>
    </lineage>
</organism>
<feature type="chain" id="PRO_5002683027" evidence="2">
    <location>
        <begin position="24"/>
        <end position="112"/>
    </location>
</feature>
<keyword evidence="3" id="KW-0614">Plasmid</keyword>
<dbReference type="RefSeq" id="WP_011930511.1">
    <property type="nucleotide sequence ID" value="NC_009467.1"/>
</dbReference>
<reference evidence="3 4" key="1">
    <citation type="submission" date="2007-05" db="EMBL/GenBank/DDBJ databases">
        <title>Complete sequence of plasmid1 pACRY01 of Acidiphilium cryptum JF-5.</title>
        <authorList>
            <consortium name="US DOE Joint Genome Institute"/>
            <person name="Copeland A."/>
            <person name="Lucas S."/>
            <person name="Lapidus A."/>
            <person name="Barry K."/>
            <person name="Detter J.C."/>
            <person name="Glavina del Rio T."/>
            <person name="Hammon N."/>
            <person name="Israni S."/>
            <person name="Dalin E."/>
            <person name="Tice H."/>
            <person name="Pitluck S."/>
            <person name="Sims D."/>
            <person name="Brettin T."/>
            <person name="Bruce D."/>
            <person name="Han C."/>
            <person name="Schmutz J."/>
            <person name="Larimer F."/>
            <person name="Land M."/>
            <person name="Hauser L."/>
            <person name="Kyrpides N."/>
            <person name="Kim E."/>
            <person name="Magnuson T."/>
            <person name="Richardson P."/>
        </authorList>
    </citation>
    <scope>NUCLEOTIDE SEQUENCE [LARGE SCALE GENOMIC DNA]</scope>
    <source>
        <strain evidence="4">JF-5</strain>
        <plasmid evidence="4">Plasmid pACRY01</plasmid>
    </source>
</reference>
<name>A5FT81_ACICJ</name>
<keyword evidence="2" id="KW-0732">Signal</keyword>
<keyword evidence="4" id="KW-1185">Reference proteome</keyword>
<geneLocation type="plasmid" evidence="3 4">
    <name>pACRY01</name>
</geneLocation>
<dbReference type="EMBL" id="CP000689">
    <property type="protein sequence ID" value="ABQ28813.1"/>
    <property type="molecule type" value="Genomic_DNA"/>
</dbReference>
<evidence type="ECO:0000256" key="2">
    <source>
        <dbReference type="SAM" id="SignalP"/>
    </source>
</evidence>
<evidence type="ECO:0000313" key="3">
    <source>
        <dbReference type="EMBL" id="ABQ28813.1"/>
    </source>
</evidence>
<proteinExistence type="predicted"/>
<feature type="compositionally biased region" description="Low complexity" evidence="1">
    <location>
        <begin position="84"/>
        <end position="112"/>
    </location>
</feature>
<feature type="signal peptide" evidence="2">
    <location>
        <begin position="1"/>
        <end position="23"/>
    </location>
</feature>
<feature type="region of interest" description="Disordered" evidence="1">
    <location>
        <begin position="38"/>
        <end position="112"/>
    </location>
</feature>
<evidence type="ECO:0000313" key="4">
    <source>
        <dbReference type="Proteomes" id="UP000000245"/>
    </source>
</evidence>
<sequence length="112" mass="11410">MNRIQVITPLGAGLALATAGANAQTTTTTSTAHTLQPTAMTWTPVMPSPSGTLSTTETSRSVDAAGNTSQSRKTTYGSEDGAVSQSTSTTTITPVPHTSTTTDTTSPYSTTK</sequence>
<dbReference type="Proteomes" id="UP000000245">
    <property type="component" value="Plasmid pACRY01"/>
</dbReference>
<protein>
    <submittedName>
        <fullName evidence="3">Uncharacterized protein</fullName>
    </submittedName>
</protein>
<evidence type="ECO:0000256" key="1">
    <source>
        <dbReference type="SAM" id="MobiDB-lite"/>
    </source>
</evidence>
<feature type="compositionally biased region" description="Polar residues" evidence="1">
    <location>
        <begin position="49"/>
        <end position="77"/>
    </location>
</feature>
<dbReference type="KEGG" id="acr:Acry_3191"/>
<accession>A5FT81</accession>
<dbReference type="AlphaFoldDB" id="A5FT81"/>
<dbReference type="HOGENOM" id="CLU_2140404_0_0_5"/>
<gene>
    <name evidence="3" type="ordered locus">Acry_3191</name>
</gene>